<feature type="domain" description="Dihydroxy-acid/6-phosphogluconate dehydratase C-terminal" evidence="7">
    <location>
        <begin position="368"/>
        <end position="562"/>
    </location>
</feature>
<reference evidence="8 9" key="1">
    <citation type="submission" date="2024-09" db="EMBL/GenBank/DDBJ databases">
        <authorList>
            <person name="Sun Q."/>
            <person name="Mori K."/>
        </authorList>
    </citation>
    <scope>NUCLEOTIDE SEQUENCE [LARGE SCALE GENOMIC DNA]</scope>
    <source>
        <strain evidence="8 9">KCTC 23076</strain>
    </source>
</reference>
<evidence type="ECO:0000259" key="6">
    <source>
        <dbReference type="Pfam" id="PF00920"/>
    </source>
</evidence>
<evidence type="ECO:0000256" key="1">
    <source>
        <dbReference type="ARBA" id="ARBA00006486"/>
    </source>
</evidence>
<evidence type="ECO:0000256" key="5">
    <source>
        <dbReference type="ARBA" id="ARBA00023239"/>
    </source>
</evidence>
<dbReference type="InterPro" id="IPR020558">
    <property type="entry name" value="DiOHA_6PGluconate_deHydtase_CS"/>
</dbReference>
<dbReference type="Proteomes" id="UP001589896">
    <property type="component" value="Unassembled WGS sequence"/>
</dbReference>
<dbReference type="PROSITE" id="PS00886">
    <property type="entry name" value="ILVD_EDD_1"/>
    <property type="match status" value="1"/>
</dbReference>
<dbReference type="InterPro" id="IPR056740">
    <property type="entry name" value="ILV_EDD_C"/>
</dbReference>
<evidence type="ECO:0000259" key="7">
    <source>
        <dbReference type="Pfam" id="PF24877"/>
    </source>
</evidence>
<dbReference type="PANTHER" id="PTHR43183:SF1">
    <property type="entry name" value="HYPOTHETICAL DIHYDROXY-ACID DEHYDRATASE (EUROFUNG)-RELATED"/>
    <property type="match status" value="1"/>
</dbReference>
<dbReference type="PANTHER" id="PTHR43183">
    <property type="entry name" value="HYPOTHETICAL DIHYDROXYACID DEHYDRATASE (EUROFUNG)-RELATED"/>
    <property type="match status" value="1"/>
</dbReference>
<dbReference type="InterPro" id="IPR000581">
    <property type="entry name" value="ILV_EDD_N"/>
</dbReference>
<organism evidence="8 9">
    <name type="scientific">Lysobacter korlensis</name>
    <dbReference type="NCBI Taxonomy" id="553636"/>
    <lineage>
        <taxon>Bacteria</taxon>
        <taxon>Pseudomonadati</taxon>
        <taxon>Pseudomonadota</taxon>
        <taxon>Gammaproteobacteria</taxon>
        <taxon>Lysobacterales</taxon>
        <taxon>Lysobacteraceae</taxon>
        <taxon>Lysobacter</taxon>
    </lineage>
</organism>
<dbReference type="Gene3D" id="3.50.30.80">
    <property type="entry name" value="IlvD/EDD C-terminal domain-like"/>
    <property type="match status" value="1"/>
</dbReference>
<dbReference type="SUPFAM" id="SSF143975">
    <property type="entry name" value="IlvD/EDD N-terminal domain-like"/>
    <property type="match status" value="1"/>
</dbReference>
<evidence type="ECO:0000313" key="9">
    <source>
        <dbReference type="Proteomes" id="UP001589896"/>
    </source>
</evidence>
<sequence length="590" mass="63232">MTDREDDKPPQKRRRRSSYWLDGDDINGFNHRAWLKPNGFSDEAILGRPVIGIANTWSELVGCNVHLRALADAAKRGILQAGGVPLEFPVLSLSETLMKPNAMMYRQLAAMDVESSIHAHPLDGVVLLASCDKTTPAVLMGAASANVPAILVTGGPALVGNWQGKEAGSGTDFWRVSYDVRAGKVSKEEYRDFESSLCRSVGHCMEMATAMSMAVAGEAMGIALPDNAAIPAVDSRRLVLAERSGRRAVELAEAGVKPRDIMTKEAFQNAIRVIMAIGGSTNTVVHLLAVAGRLGVPLTLDDFAAEQDIPVLANLRPSGEHLLERFFYAGGVQALMAEMAPLLNRDAITVTGKTVGENLEGRRSLDHDVIRPSSDPITPCSAIAVLKGNLAPHGAVMKRSAADPELFTHYGPAFVFENVYELNEKLDDPDLPITSEHVIVLKGGGPVGAPGMPEWGHIPIPGKLVDQGVKDMIRISDSRISGGSHGAMIVHVSPEAAVGGPIAAVQTGDMVRIDVEAGLLEVEISDEEMAQRIAERPPAKRHYRRGYGAIYLDQVEQAHRGADFGVLRAIDGEEPPDLPLGLIEGWVLGD</sequence>
<dbReference type="SUPFAM" id="SSF52016">
    <property type="entry name" value="LeuD/IlvD-like"/>
    <property type="match status" value="1"/>
</dbReference>
<protein>
    <submittedName>
        <fullName evidence="8">Dihydroxy-acid dehydratase</fullName>
    </submittedName>
</protein>
<evidence type="ECO:0000256" key="4">
    <source>
        <dbReference type="ARBA" id="ARBA00023014"/>
    </source>
</evidence>
<dbReference type="Pfam" id="PF00920">
    <property type="entry name" value="ILVD_EDD_N"/>
    <property type="match status" value="1"/>
</dbReference>
<comment type="similarity">
    <text evidence="1">Belongs to the IlvD/Edd family.</text>
</comment>
<keyword evidence="9" id="KW-1185">Reference proteome</keyword>
<dbReference type="EMBL" id="JBHLTG010000005">
    <property type="protein sequence ID" value="MFC0680114.1"/>
    <property type="molecule type" value="Genomic_DNA"/>
</dbReference>
<comment type="caution">
    <text evidence="8">The sequence shown here is derived from an EMBL/GenBank/DDBJ whole genome shotgun (WGS) entry which is preliminary data.</text>
</comment>
<feature type="domain" description="Dihydroxy-acid/6-phosphogluconate dehydratase N-terminal" evidence="6">
    <location>
        <begin position="48"/>
        <end position="358"/>
    </location>
</feature>
<proteinExistence type="inferred from homology"/>
<evidence type="ECO:0000313" key="8">
    <source>
        <dbReference type="EMBL" id="MFC0680114.1"/>
    </source>
</evidence>
<dbReference type="InterPro" id="IPR042096">
    <property type="entry name" value="Dihydro-acid_dehy_C"/>
</dbReference>
<accession>A0ABV6RT05</accession>
<gene>
    <name evidence="8" type="ORF">ACFFGH_19945</name>
</gene>
<dbReference type="InterPro" id="IPR037237">
    <property type="entry name" value="IlvD/EDD_N"/>
</dbReference>
<dbReference type="RefSeq" id="WP_386671564.1">
    <property type="nucleotide sequence ID" value="NZ_JBHLTG010000005.1"/>
</dbReference>
<evidence type="ECO:0000256" key="3">
    <source>
        <dbReference type="ARBA" id="ARBA00023004"/>
    </source>
</evidence>
<keyword evidence="3" id="KW-0408">Iron</keyword>
<evidence type="ECO:0000256" key="2">
    <source>
        <dbReference type="ARBA" id="ARBA00022723"/>
    </source>
</evidence>
<keyword evidence="5" id="KW-0456">Lyase</keyword>
<name>A0ABV6RT05_9GAMM</name>
<dbReference type="NCBIfam" id="NF004784">
    <property type="entry name" value="PRK06131.1"/>
    <property type="match status" value="1"/>
</dbReference>
<keyword evidence="4" id="KW-0411">Iron-sulfur</keyword>
<keyword evidence="2" id="KW-0479">Metal-binding</keyword>
<dbReference type="Pfam" id="PF24877">
    <property type="entry name" value="ILV_EDD_C"/>
    <property type="match status" value="1"/>
</dbReference>
<dbReference type="InterPro" id="IPR052352">
    <property type="entry name" value="Sugar_Degrad_Dehydratases"/>
</dbReference>